<dbReference type="InterPro" id="IPR053733">
    <property type="entry name" value="Heme_Transport_Util_sf"/>
</dbReference>
<reference evidence="3" key="1">
    <citation type="submission" date="2023-07" db="EMBL/GenBank/DDBJ databases">
        <title>Verminephrobacter genomes.</title>
        <authorList>
            <person name="Lund M.B."/>
        </authorList>
    </citation>
    <scope>NUCLEOTIDE SEQUENCE [LARGE SCALE GENOMIC DNA]</scope>
    <source>
        <strain evidence="3">AtM5-05</strain>
    </source>
</reference>
<evidence type="ECO:0000313" key="3">
    <source>
        <dbReference type="Proteomes" id="UP001208935"/>
    </source>
</evidence>
<dbReference type="Gene3D" id="3.40.1570.10">
    <property type="entry name" value="HemS/ChuS/ChuX like domains"/>
    <property type="match status" value="2"/>
</dbReference>
<dbReference type="RefSeq" id="WP_265281193.1">
    <property type="nucleotide sequence ID" value="NZ_QZCW01000001.1"/>
</dbReference>
<feature type="domain" description="Haemin-degrading HemS/ChuX" evidence="1">
    <location>
        <begin position="42"/>
        <end position="176"/>
    </location>
</feature>
<name>A0ABT3KQ29_9BURK</name>
<accession>A0ABT3KQ29</accession>
<organism evidence="2 3">
    <name type="scientific">Verminephrobacter aporrectodeae subsp. tuberculatae</name>
    <dbReference type="NCBI Taxonomy" id="1110392"/>
    <lineage>
        <taxon>Bacteria</taxon>
        <taxon>Pseudomonadati</taxon>
        <taxon>Pseudomonadota</taxon>
        <taxon>Betaproteobacteria</taxon>
        <taxon>Burkholderiales</taxon>
        <taxon>Comamonadaceae</taxon>
        <taxon>Verminephrobacter</taxon>
    </lineage>
</organism>
<gene>
    <name evidence="2" type="ORF">D5039_04335</name>
</gene>
<dbReference type="EMBL" id="QZCW01000001">
    <property type="protein sequence ID" value="MCW5320436.1"/>
    <property type="molecule type" value="Genomic_DNA"/>
</dbReference>
<dbReference type="CDD" id="cd16831">
    <property type="entry name" value="HemS-like_C"/>
    <property type="match status" value="1"/>
</dbReference>
<evidence type="ECO:0000259" key="1">
    <source>
        <dbReference type="Pfam" id="PF05171"/>
    </source>
</evidence>
<keyword evidence="3" id="KW-1185">Reference proteome</keyword>
<protein>
    <submittedName>
        <fullName evidence="2">Hemin-degrading factor</fullName>
    </submittedName>
</protein>
<dbReference type="SUPFAM" id="SSF144064">
    <property type="entry name" value="Heme iron utilization protein-like"/>
    <property type="match status" value="1"/>
</dbReference>
<dbReference type="Proteomes" id="UP001208935">
    <property type="component" value="Unassembled WGS sequence"/>
</dbReference>
<dbReference type="Pfam" id="PF05171">
    <property type="entry name" value="HemS"/>
    <property type="match status" value="2"/>
</dbReference>
<comment type="caution">
    <text evidence="2">The sequence shown here is derived from an EMBL/GenBank/DDBJ whole genome shotgun (WGS) entry which is preliminary data.</text>
</comment>
<dbReference type="CDD" id="cd16830">
    <property type="entry name" value="HemS-like_N"/>
    <property type="match status" value="1"/>
</dbReference>
<sequence>MRPVPETPDSGGRYAAPAVRAQFAAARASGKRAKDAAESLGLSEGAAVAAHAGKHEHPLQALALQGSWLELLQSLQDCGPLMALTRNAGAVHEKTGVYTQVSAAGPVGLVLGGDIDLRLFLSRWHAGFAVTELRADPAQLPARSLQFFDAHGCAVHKVCTREATDLAAFDAVVQRFAQPDAVHAFAAAPGPEVPRPDAEIDAVGLRAAWAAMRDTHEFFGLIRKFGVERQQGLRLVEGRFSWRTTPQAVARLLDEAAMDALPIMVFVGSGGCIQIHTGAVRNVQPLDTPGARWINVLDAGFNLHLRSDMLANVWVVEKPTADGIVTSVEAFDPAGALMAMFFGARKPGNPELPAWRDLVSRLPRLQECPHAA</sequence>
<evidence type="ECO:0000313" key="2">
    <source>
        <dbReference type="EMBL" id="MCW5320436.1"/>
    </source>
</evidence>
<dbReference type="InterPro" id="IPR007845">
    <property type="entry name" value="HemS/ChuX_dom"/>
</dbReference>
<proteinExistence type="predicted"/>
<feature type="domain" description="Haemin-degrading HemS/ChuX" evidence="1">
    <location>
        <begin position="226"/>
        <end position="362"/>
    </location>
</feature>